<dbReference type="Gene3D" id="3.40.50.1010">
    <property type="entry name" value="5'-nuclease"/>
    <property type="match status" value="1"/>
</dbReference>
<dbReference type="CDD" id="cd18727">
    <property type="entry name" value="PIN_Swt1-like"/>
    <property type="match status" value="1"/>
</dbReference>
<evidence type="ECO:0000313" key="6">
    <source>
        <dbReference type="EMBL" id="KAF7352685.1"/>
    </source>
</evidence>
<dbReference type="GO" id="GO:0000030">
    <property type="term" value="F:mannosyltransferase activity"/>
    <property type="evidence" value="ECO:0007669"/>
    <property type="project" value="TreeGrafter"/>
</dbReference>
<dbReference type="InterPro" id="IPR002716">
    <property type="entry name" value="PIN_dom"/>
</dbReference>
<evidence type="ECO:0000256" key="4">
    <source>
        <dbReference type="SAM" id="Phobius"/>
    </source>
</evidence>
<keyword evidence="7" id="KW-1185">Reference proteome</keyword>
<evidence type="ECO:0000259" key="5">
    <source>
        <dbReference type="Pfam" id="PF13638"/>
    </source>
</evidence>
<dbReference type="Gene3D" id="3.90.550.20">
    <property type="match status" value="1"/>
</dbReference>
<reference evidence="6" key="1">
    <citation type="submission" date="2020-05" db="EMBL/GenBank/DDBJ databases">
        <title>Mycena genomes resolve the evolution of fungal bioluminescence.</title>
        <authorList>
            <person name="Tsai I.J."/>
        </authorList>
    </citation>
    <scope>NUCLEOTIDE SEQUENCE</scope>
    <source>
        <strain evidence="6">CCC161011</strain>
    </source>
</reference>
<evidence type="ECO:0000256" key="3">
    <source>
        <dbReference type="SAM" id="MobiDB-lite"/>
    </source>
</evidence>
<dbReference type="Pfam" id="PF13638">
    <property type="entry name" value="PIN_4"/>
    <property type="match status" value="1"/>
</dbReference>
<evidence type="ECO:0000313" key="7">
    <source>
        <dbReference type="Proteomes" id="UP000620124"/>
    </source>
</evidence>
<dbReference type="InterPro" id="IPR051706">
    <property type="entry name" value="Glycosyltransferase_domain"/>
</dbReference>
<comment type="caution">
    <text evidence="6">The sequence shown here is derived from an EMBL/GenBank/DDBJ whole genome shotgun (WGS) entry which is preliminary data.</text>
</comment>
<dbReference type="PANTHER" id="PTHR32385">
    <property type="entry name" value="MANNOSYL PHOSPHORYLINOSITOL CERAMIDE SYNTHASE"/>
    <property type="match status" value="1"/>
</dbReference>
<dbReference type="AlphaFoldDB" id="A0A8H6Y6T3"/>
<protein>
    <submittedName>
        <fullName evidence="6">Glycosyltransferase family 32 protein</fullName>
    </submittedName>
</protein>
<feature type="domain" description="PIN" evidence="5">
    <location>
        <begin position="4"/>
        <end position="125"/>
    </location>
</feature>
<dbReference type="SUPFAM" id="SSF53448">
    <property type="entry name" value="Nucleotide-diphospho-sugar transferases"/>
    <property type="match status" value="1"/>
</dbReference>
<keyword evidence="4" id="KW-0812">Transmembrane</keyword>
<keyword evidence="2 6" id="KW-0808">Transferase</keyword>
<keyword evidence="4" id="KW-0472">Membrane</keyword>
<dbReference type="OrthoDB" id="3647at2759"/>
<feature type="region of interest" description="Disordered" evidence="3">
    <location>
        <begin position="827"/>
        <end position="848"/>
    </location>
</feature>
<dbReference type="GO" id="GO:0016020">
    <property type="term" value="C:membrane"/>
    <property type="evidence" value="ECO:0007669"/>
    <property type="project" value="GOC"/>
</dbReference>
<dbReference type="Proteomes" id="UP000620124">
    <property type="component" value="Unassembled WGS sequence"/>
</dbReference>
<dbReference type="EMBL" id="JACAZI010000009">
    <property type="protein sequence ID" value="KAF7352685.1"/>
    <property type="molecule type" value="Genomic_DNA"/>
</dbReference>
<feature type="region of interest" description="Disordered" evidence="3">
    <location>
        <begin position="663"/>
        <end position="686"/>
    </location>
</feature>
<name>A0A8H6Y6T3_9AGAR</name>
<dbReference type="InterPro" id="IPR029044">
    <property type="entry name" value="Nucleotide-diphossugar_trans"/>
</dbReference>
<feature type="region of interest" description="Disordered" evidence="3">
    <location>
        <begin position="154"/>
        <end position="176"/>
    </location>
</feature>
<accession>A0A8H6Y6T3</accession>
<dbReference type="InterPro" id="IPR007577">
    <property type="entry name" value="GlycoTrfase_DXD_sugar-bd_CS"/>
</dbReference>
<dbReference type="PANTHER" id="PTHR32385:SF15">
    <property type="entry name" value="INOSITOL PHOSPHOCERAMIDE MANNOSYLTRANSFERASE 1"/>
    <property type="match status" value="1"/>
</dbReference>
<proteinExistence type="inferred from homology"/>
<feature type="transmembrane region" description="Helical" evidence="4">
    <location>
        <begin position="338"/>
        <end position="365"/>
    </location>
</feature>
<comment type="similarity">
    <text evidence="1">Belongs to the glycosyltransferase 32 family.</text>
</comment>
<dbReference type="Pfam" id="PF04488">
    <property type="entry name" value="Gly_transf_sug"/>
    <property type="match status" value="1"/>
</dbReference>
<sequence length="848" mass="96978">MNRLDKLRLLQQFVHDVERAKLPILVVIPGVVLNELDGQKNNGRLAWFARRASGWILEKVKEKNTVVKVQAMRETCKASGNWKIRQPWEVGERGNDALILDCCMYFGTKFMTRLCSGDKNLCIESQRITSISPNSGRELVRTLLGQDMDSFAAAQPDYTGPESLQQEHDDSMMEVDEDDPKLTNEQAMDLLHIQIIEHFTRRLVELVGLVGGHELEDIASGDGVTASMHAPRWKNSDKHFRQWNAAECLEYLDRKKRMKKTYPRLDVFLTKPYANGARCGREWTYEAWSSALNGLQSIGEDWNDRSILEDLNDLKRHREVVFKLARLSSPLMRRRRAIFALLTVLGLFLFGTVVVLTSVTVYLALDPSAFLTEIEVPYNDPSTRWNASEHGQVERIPRILHQTWKSSTLPPNWKAISQECRDMMPDYKYMLWTDESSREFIARHYPWFLNTFDDYSYAILRADAIRYFVLYHYGGIYLDLDIGCLRPLDPLLVYPVILPKTIPVGVSNDLMFAEKHHPFFAQTIHNLATFDHSWILNYPTVMFSTGPMFLSIQHGIFSSQHVPGGNVRILPKSLYGKNAEPAEAPHSFFTHHYGSSWHSDDAAFIWFLGIWGKGLMWVGLAVLLIGSAKLWPSKQRRRNLRRIGGYDVVFPRRSQRTGRWQIHVGEPSLPDSGTSTQMPSPDGSEQGFDDLSVLHLPFDVRPSSPTCSEVSNDQLYQPESTSIFDVVRRVRNRLTGGERLSPMRDIPRTPVRPRRNQQRYSRGVLFFLPAMFAPPQDIELGPSFSRAQSAPTVPLMRPVPRGEKHRYEEQYERGEYAEASPVEVITEGVTTLRSPKGTGHGTLHGHKR</sequence>
<dbReference type="GO" id="GO:0051999">
    <property type="term" value="P:mannosyl-inositol phosphorylceramide biosynthetic process"/>
    <property type="evidence" value="ECO:0007669"/>
    <property type="project" value="TreeGrafter"/>
</dbReference>
<keyword evidence="4" id="KW-1133">Transmembrane helix</keyword>
<gene>
    <name evidence="6" type="ORF">MVEN_01234300</name>
</gene>
<organism evidence="6 7">
    <name type="scientific">Mycena venus</name>
    <dbReference type="NCBI Taxonomy" id="2733690"/>
    <lineage>
        <taxon>Eukaryota</taxon>
        <taxon>Fungi</taxon>
        <taxon>Dikarya</taxon>
        <taxon>Basidiomycota</taxon>
        <taxon>Agaricomycotina</taxon>
        <taxon>Agaricomycetes</taxon>
        <taxon>Agaricomycetidae</taxon>
        <taxon>Agaricales</taxon>
        <taxon>Marasmiineae</taxon>
        <taxon>Mycenaceae</taxon>
        <taxon>Mycena</taxon>
    </lineage>
</organism>
<evidence type="ECO:0000256" key="2">
    <source>
        <dbReference type="ARBA" id="ARBA00022679"/>
    </source>
</evidence>
<evidence type="ECO:0000256" key="1">
    <source>
        <dbReference type="ARBA" id="ARBA00009003"/>
    </source>
</evidence>
<feature type="transmembrane region" description="Helical" evidence="4">
    <location>
        <begin position="604"/>
        <end position="631"/>
    </location>
</feature>
<dbReference type="FunFam" id="3.90.550.20:FF:000005">
    <property type="entry name" value="Unplaced genomic scaffold supercont1.17, whole genome shotgun sequence"/>
    <property type="match status" value="1"/>
</dbReference>